<dbReference type="Proteomes" id="UP000657421">
    <property type="component" value="Unassembled WGS sequence"/>
</dbReference>
<dbReference type="PANTHER" id="PTHR42703:SF1">
    <property type="entry name" value="NA(+)_H(+) ANTIPORTER SUBUNIT D1"/>
    <property type="match status" value="1"/>
</dbReference>
<keyword evidence="6 8" id="KW-0472">Membrane</keyword>
<proteinExistence type="inferred from homology"/>
<evidence type="ECO:0000256" key="6">
    <source>
        <dbReference type="ARBA" id="ARBA00023136"/>
    </source>
</evidence>
<evidence type="ECO:0000256" key="3">
    <source>
        <dbReference type="ARBA" id="ARBA00022475"/>
    </source>
</evidence>
<dbReference type="EMBL" id="JACRSZ010000018">
    <property type="protein sequence ID" value="MBC8574272.1"/>
    <property type="molecule type" value="Genomic_DNA"/>
</dbReference>
<evidence type="ECO:0000313" key="10">
    <source>
        <dbReference type="EMBL" id="MBC8574272.1"/>
    </source>
</evidence>
<evidence type="ECO:0000256" key="1">
    <source>
        <dbReference type="ARBA" id="ARBA00004651"/>
    </source>
</evidence>
<evidence type="ECO:0000256" key="7">
    <source>
        <dbReference type="RuleBase" id="RU000320"/>
    </source>
</evidence>
<keyword evidence="4 7" id="KW-0812">Transmembrane</keyword>
<feature type="transmembrane region" description="Helical" evidence="8">
    <location>
        <begin position="32"/>
        <end position="54"/>
    </location>
</feature>
<evidence type="ECO:0000256" key="4">
    <source>
        <dbReference type="ARBA" id="ARBA00022692"/>
    </source>
</evidence>
<evidence type="ECO:0000256" key="2">
    <source>
        <dbReference type="ARBA" id="ARBA00005346"/>
    </source>
</evidence>
<reference evidence="10 11" key="1">
    <citation type="submission" date="2020-08" db="EMBL/GenBank/DDBJ databases">
        <title>Genome public.</title>
        <authorList>
            <person name="Liu C."/>
            <person name="Sun Q."/>
        </authorList>
    </citation>
    <scope>NUCLEOTIDE SEQUENCE [LARGE SCALE GENOMIC DNA]</scope>
    <source>
        <strain evidence="10 11">NSJ-46</strain>
    </source>
</reference>
<feature type="transmembrane region" description="Helical" evidence="8">
    <location>
        <begin position="421"/>
        <end position="448"/>
    </location>
</feature>
<evidence type="ECO:0000313" key="11">
    <source>
        <dbReference type="Proteomes" id="UP000657421"/>
    </source>
</evidence>
<comment type="caution">
    <text evidence="10">The sequence shown here is derived from an EMBL/GenBank/DDBJ whole genome shotgun (WGS) entry which is preliminary data.</text>
</comment>
<gene>
    <name evidence="10" type="ORF">H8716_14520</name>
</gene>
<feature type="transmembrane region" description="Helical" evidence="8">
    <location>
        <begin position="167"/>
        <end position="194"/>
    </location>
</feature>
<name>A0ABR7NEN1_9FIRM</name>
<comment type="similarity">
    <text evidence="2">Belongs to the CPA3 antiporters (TC 2.A.63) subunit D family.</text>
</comment>
<dbReference type="RefSeq" id="WP_249309764.1">
    <property type="nucleotide sequence ID" value="NZ_JACRSZ010000018.1"/>
</dbReference>
<dbReference type="PRINTS" id="PR01434">
    <property type="entry name" value="NADHDHGNASE5"/>
</dbReference>
<feature type="transmembrane region" description="Helical" evidence="8">
    <location>
        <begin position="113"/>
        <end position="131"/>
    </location>
</feature>
<keyword evidence="11" id="KW-1185">Reference proteome</keyword>
<protein>
    <submittedName>
        <fullName evidence="10">Sodium:proton antiporter</fullName>
    </submittedName>
</protein>
<feature type="transmembrane region" description="Helical" evidence="8">
    <location>
        <begin position="381"/>
        <end position="409"/>
    </location>
</feature>
<feature type="transmembrane region" description="Helical" evidence="8">
    <location>
        <begin position="250"/>
        <end position="270"/>
    </location>
</feature>
<dbReference type="Pfam" id="PF00361">
    <property type="entry name" value="Proton_antipo_M"/>
    <property type="match status" value="1"/>
</dbReference>
<dbReference type="InterPro" id="IPR001750">
    <property type="entry name" value="ND/Mrp_TM"/>
</dbReference>
<feature type="domain" description="NADH:quinone oxidoreductase/Mrp antiporter transmembrane" evidence="9">
    <location>
        <begin position="132"/>
        <end position="423"/>
    </location>
</feature>
<feature type="transmembrane region" description="Helical" evidence="8">
    <location>
        <begin position="137"/>
        <end position="155"/>
    </location>
</feature>
<feature type="transmembrane region" description="Helical" evidence="8">
    <location>
        <begin position="6"/>
        <end position="25"/>
    </location>
</feature>
<dbReference type="InterPro" id="IPR050586">
    <property type="entry name" value="CPA3_Na-H_Antiporter_D"/>
</dbReference>
<feature type="transmembrane region" description="Helical" evidence="8">
    <location>
        <begin position="74"/>
        <end position="93"/>
    </location>
</feature>
<keyword evidence="3" id="KW-1003">Cell membrane</keyword>
<keyword evidence="5 8" id="KW-1133">Transmembrane helix</keyword>
<evidence type="ECO:0000259" key="9">
    <source>
        <dbReference type="Pfam" id="PF00361"/>
    </source>
</evidence>
<feature type="transmembrane region" description="Helical" evidence="8">
    <location>
        <begin position="469"/>
        <end position="488"/>
    </location>
</feature>
<sequence length="504" mass="55425">MAFVQNVPFFSIILSMFSGIISSVLPEKQAKWLNTAVITLVGAMSAWLLSYMLKVGGSYTFMMGHFPAPWGNEIRAGALEALMALIFSIIMLLSLLGGRKKLKDEVEITKHNIYYILTDLLLSSLLALIYTNDLFTAYVFVEINTIAACGLIMIRQNGRTIVAAVRYMIMSLLGSGLLLMGICMLYDLTGHLLMSNIQESVQQIMQESSYQVPMMITIGLITVGLSIKSALFPFHAWLPDAYGYSTVSSAAMLSSLVSKGYIFLLIKIFYRVIGIHIIRGSHILNVLFVFGLCAMIFGSVNAIWENDIRRMISFSSVAQIGYIYMGFGLGTEAGMVASVFHILMHAATKSMLFISAIGLTDASNGSRHFSELTGSGYRNKIAGVGFTVGSLSMVGIPCFAGFVSKILFAQAAVAHNAPVKIFPTVIVLAISTILNAVYFLKTVIRIYVPEKRAYEKKQGYLSFRLSEQKMYGITIICFILLNLVLGMMSQPIVHIIEIGLQNFS</sequence>
<evidence type="ECO:0000256" key="5">
    <source>
        <dbReference type="ARBA" id="ARBA00022989"/>
    </source>
</evidence>
<accession>A0ABR7NEN1</accession>
<organism evidence="10 11">
    <name type="scientific">Jingyaoa shaoxingensis</name>
    <dbReference type="NCBI Taxonomy" id="2763671"/>
    <lineage>
        <taxon>Bacteria</taxon>
        <taxon>Bacillati</taxon>
        <taxon>Bacillota</taxon>
        <taxon>Clostridia</taxon>
        <taxon>Lachnospirales</taxon>
        <taxon>Lachnospiraceae</taxon>
        <taxon>Jingyaoa</taxon>
    </lineage>
</organism>
<comment type="subcellular location">
    <subcellularLocation>
        <location evidence="1">Cell membrane</location>
        <topology evidence="1">Multi-pass membrane protein</topology>
    </subcellularLocation>
    <subcellularLocation>
        <location evidence="7">Membrane</location>
        <topology evidence="7">Multi-pass membrane protein</topology>
    </subcellularLocation>
</comment>
<dbReference type="PANTHER" id="PTHR42703">
    <property type="entry name" value="NADH DEHYDROGENASE"/>
    <property type="match status" value="1"/>
</dbReference>
<evidence type="ECO:0000256" key="8">
    <source>
        <dbReference type="SAM" id="Phobius"/>
    </source>
</evidence>
<feature type="transmembrane region" description="Helical" evidence="8">
    <location>
        <begin position="282"/>
        <end position="304"/>
    </location>
</feature>